<comment type="pathway">
    <text evidence="1">Cell wall biogenesis; cell wall polysaccharide biosynthesis.</text>
</comment>
<gene>
    <name evidence="7" type="ORF">HKBW3S33_01433</name>
</gene>
<dbReference type="CDD" id="cd04186">
    <property type="entry name" value="GT_2_like_c"/>
    <property type="match status" value="1"/>
</dbReference>
<comment type="similarity">
    <text evidence="2">Belongs to the glycosyltransferase 2 family.</text>
</comment>
<proteinExistence type="inferred from homology"/>
<protein>
    <submittedName>
        <fullName evidence="7">Rhamnosyltransferase</fullName>
    </submittedName>
</protein>
<evidence type="ECO:0000313" key="7">
    <source>
        <dbReference type="EMBL" id="GFP28016.1"/>
    </source>
</evidence>
<keyword evidence="4 7" id="KW-0808">Transferase</keyword>
<comment type="caution">
    <text evidence="7">The sequence shown here is derived from an EMBL/GenBank/DDBJ whole genome shotgun (WGS) entry which is preliminary data.</text>
</comment>
<keyword evidence="5" id="KW-0472">Membrane</keyword>
<dbReference type="Gene3D" id="3.90.550.10">
    <property type="entry name" value="Spore Coat Polysaccharide Biosynthesis Protein SpsA, Chain A"/>
    <property type="match status" value="1"/>
</dbReference>
<evidence type="ECO:0000256" key="1">
    <source>
        <dbReference type="ARBA" id="ARBA00004776"/>
    </source>
</evidence>
<evidence type="ECO:0000259" key="6">
    <source>
        <dbReference type="Pfam" id="PF00535"/>
    </source>
</evidence>
<reference evidence="7 8" key="1">
    <citation type="journal article" date="2020" name="Front. Microbiol.">
        <title>Single-cell genomics of novel Actinobacteria with the Wood-Ljungdahl pathway discovered in a serpentinizing system.</title>
        <authorList>
            <person name="Merino N."/>
            <person name="Kawai M."/>
            <person name="Boyd E.S."/>
            <person name="Colman D.R."/>
            <person name="McGlynn S.E."/>
            <person name="Nealson K.H."/>
            <person name="Kurokawa K."/>
            <person name="Hongoh Y."/>
        </authorList>
    </citation>
    <scope>NUCLEOTIDE SEQUENCE [LARGE SCALE GENOMIC DNA]</scope>
    <source>
        <strain evidence="7 8">S33</strain>
    </source>
</reference>
<sequence length="316" mass="35855">MQKRAKLVSVVIPTRNRQRDTIECLGSLFQVEYPHYEVIVVDNASTDGTAAAVRKAFPQVKLVENERDLWAAGGRNAGLKHARGDYIFFLDSDNILDGQCLRELVRFMESDPTLGIVGPKMYYYDEPTRICYAGADISLVTGKTTYVGLNQFDRGQYESARQTGHVPNAFLVSKKVIEAIGGFDESYVMFYEESDFAMRASKRGFKVIYCPKATVWHKVPPPVPGPFTTLGLGSSAYAYYAARNRVIYMKRHARLAAFLVFLVSFFPASIFFYAWHMLGLRRYDILKAYLKGSWDGLIYGITGRLRDRENRGKKHT</sequence>
<dbReference type="PANTHER" id="PTHR43179">
    <property type="entry name" value="RHAMNOSYLTRANSFERASE WBBL"/>
    <property type="match status" value="1"/>
</dbReference>
<dbReference type="PANTHER" id="PTHR43179:SF12">
    <property type="entry name" value="GALACTOFURANOSYLTRANSFERASE GLFT2"/>
    <property type="match status" value="1"/>
</dbReference>
<dbReference type="SUPFAM" id="SSF53448">
    <property type="entry name" value="Nucleotide-diphospho-sugar transferases"/>
    <property type="match status" value="1"/>
</dbReference>
<evidence type="ECO:0000256" key="4">
    <source>
        <dbReference type="ARBA" id="ARBA00022679"/>
    </source>
</evidence>
<feature type="domain" description="Glycosyltransferase 2-like" evidence="6">
    <location>
        <begin position="9"/>
        <end position="134"/>
    </location>
</feature>
<evidence type="ECO:0000256" key="2">
    <source>
        <dbReference type="ARBA" id="ARBA00006739"/>
    </source>
</evidence>
<keyword evidence="3" id="KW-0328">Glycosyltransferase</keyword>
<dbReference type="InterPro" id="IPR029044">
    <property type="entry name" value="Nucleotide-diphossugar_trans"/>
</dbReference>
<keyword evidence="8" id="KW-1185">Reference proteome</keyword>
<evidence type="ECO:0000256" key="5">
    <source>
        <dbReference type="SAM" id="Phobius"/>
    </source>
</evidence>
<dbReference type="InterPro" id="IPR001173">
    <property type="entry name" value="Glyco_trans_2-like"/>
</dbReference>
<dbReference type="Pfam" id="PF00535">
    <property type="entry name" value="Glycos_transf_2"/>
    <property type="match status" value="1"/>
</dbReference>
<dbReference type="EMBL" id="BLRY01000098">
    <property type="protein sequence ID" value="GFP28016.1"/>
    <property type="molecule type" value="Genomic_DNA"/>
</dbReference>
<dbReference type="AlphaFoldDB" id="A0A6V8Q8S1"/>
<name>A0A6V8Q8S1_9ACTN</name>
<accession>A0A6V8Q8S1</accession>
<evidence type="ECO:0000256" key="3">
    <source>
        <dbReference type="ARBA" id="ARBA00022676"/>
    </source>
</evidence>
<feature type="transmembrane region" description="Helical" evidence="5">
    <location>
        <begin position="255"/>
        <end position="275"/>
    </location>
</feature>
<dbReference type="Proteomes" id="UP000591948">
    <property type="component" value="Unassembled WGS sequence"/>
</dbReference>
<keyword evidence="5" id="KW-0812">Transmembrane</keyword>
<evidence type="ECO:0000313" key="8">
    <source>
        <dbReference type="Proteomes" id="UP000591948"/>
    </source>
</evidence>
<dbReference type="GO" id="GO:0016757">
    <property type="term" value="F:glycosyltransferase activity"/>
    <property type="evidence" value="ECO:0007669"/>
    <property type="project" value="UniProtKB-KW"/>
</dbReference>
<keyword evidence="5" id="KW-1133">Transmembrane helix</keyword>
<organism evidence="7 8">
    <name type="scientific">Candidatus Hakubella thermalkaliphila</name>
    <dbReference type="NCBI Taxonomy" id="2754717"/>
    <lineage>
        <taxon>Bacteria</taxon>
        <taxon>Bacillati</taxon>
        <taxon>Actinomycetota</taxon>
        <taxon>Actinomycetota incertae sedis</taxon>
        <taxon>Candidatus Hakubellales</taxon>
        <taxon>Candidatus Hakubellaceae</taxon>
        <taxon>Candidatus Hakubella</taxon>
    </lineage>
</organism>